<feature type="repeat" description="ANK" evidence="3">
    <location>
        <begin position="351"/>
        <end position="383"/>
    </location>
</feature>
<keyword evidence="8" id="KW-1185">Reference proteome</keyword>
<protein>
    <submittedName>
        <fullName evidence="7">Ankyrin repeat domain-containing protein 11 like</fullName>
    </submittedName>
</protein>
<dbReference type="OrthoDB" id="7464126at2759"/>
<evidence type="ECO:0000256" key="1">
    <source>
        <dbReference type="ARBA" id="ARBA00022737"/>
    </source>
</evidence>
<dbReference type="EMBL" id="CVQI01031652">
    <property type="protein sequence ID" value="CRK38887.1"/>
    <property type="molecule type" value="Genomic_DNA"/>
</dbReference>
<name>A0A0G4MXE1_VERLO</name>
<dbReference type="EMBL" id="CVQH01002225">
    <property type="protein sequence ID" value="CRK10066.1"/>
    <property type="molecule type" value="Genomic_DNA"/>
</dbReference>
<evidence type="ECO:0000256" key="3">
    <source>
        <dbReference type="PROSITE-ProRule" id="PRU00023"/>
    </source>
</evidence>
<dbReference type="Proteomes" id="UP000689129">
    <property type="component" value="Unassembled WGS sequence"/>
</dbReference>
<proteinExistence type="predicted"/>
<dbReference type="PROSITE" id="PS50088">
    <property type="entry name" value="ANK_REPEAT"/>
    <property type="match status" value="1"/>
</dbReference>
<reference evidence="8 9" key="1">
    <citation type="submission" date="2015-05" db="EMBL/GenBank/DDBJ databases">
        <authorList>
            <person name="Fogelqvist Johan"/>
        </authorList>
    </citation>
    <scope>NUCLEOTIDE SEQUENCE [LARGE SCALE GENOMIC DNA]</scope>
    <source>
        <strain evidence="5">VL1</strain>
        <strain evidence="6">VL2</strain>
    </source>
</reference>
<sequence>MSFGVGIGDVVLVSGLAWKLFKAYKDASEDFKQVSTDLMSLHAVLRETEDYLHEHTELDTSRINRLHMLCDACKPTLDELEALITRYDSLGTQAQRTWDRMRFGLQELADLRSRLISSTTMLSAFNIALINSSTMRIEKRLNKFMMEVQAGLREGSVVTVEDVGETLDSPQTWSELRRELEDVGISAMVVEENRDYIVKWMKEALADGLLDESVPDTESPNRKPSVSSRSITSNSSSSQTLFGPFSPATDSGYGSNGGSRRPSTITLCAANEDFEQKVQLKRTNSLLPTPEDGEAPNWPLVKPKRRMAVSRLLQRIVVKDTAIIEAASDGNLQKVADLIHVGMDVNAKDRWGWTALSMAAYGGFPAIARLLLDNGANLDNVDVDGDTPIDLAANRGHTDVVVLFDEERALMQLNTLS</sequence>
<gene>
    <name evidence="5" type="ORF">BN1708_009892</name>
    <name evidence="6" type="ORF">BN1723_015436</name>
    <name evidence="7" type="ORF">HYQ45_000934</name>
</gene>
<dbReference type="Proteomes" id="UP000045706">
    <property type="component" value="Unassembled WGS sequence"/>
</dbReference>
<evidence type="ECO:0000256" key="4">
    <source>
        <dbReference type="SAM" id="MobiDB-lite"/>
    </source>
</evidence>
<evidence type="ECO:0000256" key="2">
    <source>
        <dbReference type="ARBA" id="ARBA00023043"/>
    </source>
</evidence>
<dbReference type="AlphaFoldDB" id="A0A0G4MXE1"/>
<reference evidence="7" key="2">
    <citation type="journal article" date="2021" name="Mol. Plant Pathol.">
        <title>A 20-kb lineage-specific genomic region tames virulence in pathogenic amphidiploid Verticillium longisporum.</title>
        <authorList>
            <person name="Harting R."/>
            <person name="Starke J."/>
            <person name="Kusch H."/>
            <person name="Poggeler S."/>
            <person name="Maurus I."/>
            <person name="Schluter R."/>
            <person name="Landesfeind M."/>
            <person name="Bulla I."/>
            <person name="Nowrousian M."/>
            <person name="de Jonge R."/>
            <person name="Stahlhut G."/>
            <person name="Hoff K.J."/>
            <person name="Asshauer K.P."/>
            <person name="Thurmer A."/>
            <person name="Stanke M."/>
            <person name="Daniel R."/>
            <person name="Morgenstern B."/>
            <person name="Thomma B.P.H.J."/>
            <person name="Kronstad J.W."/>
            <person name="Braus-Stromeyer S.A."/>
            <person name="Braus G.H."/>
        </authorList>
    </citation>
    <scope>NUCLEOTIDE SEQUENCE</scope>
    <source>
        <strain evidence="7">Vl32</strain>
    </source>
</reference>
<feature type="compositionally biased region" description="Low complexity" evidence="4">
    <location>
        <begin position="225"/>
        <end position="238"/>
    </location>
</feature>
<dbReference type="STRING" id="100787.A0A0G4MXE1"/>
<evidence type="ECO:0000313" key="6">
    <source>
        <dbReference type="EMBL" id="CRK38887.1"/>
    </source>
</evidence>
<dbReference type="PANTHER" id="PTHR24201">
    <property type="entry name" value="ANK_REP_REGION DOMAIN-CONTAINING PROTEIN"/>
    <property type="match status" value="1"/>
</dbReference>
<keyword evidence="1" id="KW-0677">Repeat</keyword>
<organism evidence="6 9">
    <name type="scientific">Verticillium longisporum</name>
    <name type="common">Verticillium dahliae var. longisporum</name>
    <dbReference type="NCBI Taxonomy" id="100787"/>
    <lineage>
        <taxon>Eukaryota</taxon>
        <taxon>Fungi</taxon>
        <taxon>Dikarya</taxon>
        <taxon>Ascomycota</taxon>
        <taxon>Pezizomycotina</taxon>
        <taxon>Sordariomycetes</taxon>
        <taxon>Hypocreomycetidae</taxon>
        <taxon>Glomerellales</taxon>
        <taxon>Plectosphaerellaceae</taxon>
        <taxon>Verticillium</taxon>
    </lineage>
</organism>
<feature type="region of interest" description="Disordered" evidence="4">
    <location>
        <begin position="211"/>
        <end position="262"/>
    </location>
</feature>
<dbReference type="SMART" id="SM00248">
    <property type="entry name" value="ANK"/>
    <property type="match status" value="3"/>
</dbReference>
<evidence type="ECO:0000313" key="9">
    <source>
        <dbReference type="Proteomes" id="UP000045706"/>
    </source>
</evidence>
<dbReference type="InterPro" id="IPR002110">
    <property type="entry name" value="Ankyrin_rpt"/>
</dbReference>
<dbReference type="InterPro" id="IPR050776">
    <property type="entry name" value="Ank_Repeat/CDKN_Inhibitor"/>
</dbReference>
<dbReference type="InterPro" id="IPR036770">
    <property type="entry name" value="Ankyrin_rpt-contain_sf"/>
</dbReference>
<evidence type="ECO:0000313" key="5">
    <source>
        <dbReference type="EMBL" id="CRK10066.1"/>
    </source>
</evidence>
<evidence type="ECO:0000313" key="7">
    <source>
        <dbReference type="EMBL" id="KAG7142709.1"/>
    </source>
</evidence>
<evidence type="ECO:0000313" key="8">
    <source>
        <dbReference type="Proteomes" id="UP000044602"/>
    </source>
</evidence>
<dbReference type="PROSITE" id="PS50297">
    <property type="entry name" value="ANK_REP_REGION"/>
    <property type="match status" value="1"/>
</dbReference>
<dbReference type="Pfam" id="PF12796">
    <property type="entry name" value="Ank_2"/>
    <property type="match status" value="1"/>
</dbReference>
<dbReference type="Gene3D" id="1.25.40.20">
    <property type="entry name" value="Ankyrin repeat-containing domain"/>
    <property type="match status" value="1"/>
</dbReference>
<keyword evidence="2 3" id="KW-0040">ANK repeat</keyword>
<accession>A0A0G4MXE1</accession>
<dbReference type="Proteomes" id="UP000044602">
    <property type="component" value="Unassembled WGS sequence"/>
</dbReference>
<dbReference type="EMBL" id="JAEMWZ010000014">
    <property type="protein sequence ID" value="KAG7142709.1"/>
    <property type="molecule type" value="Genomic_DNA"/>
</dbReference>
<dbReference type="SUPFAM" id="SSF48403">
    <property type="entry name" value="Ankyrin repeat"/>
    <property type="match status" value="1"/>
</dbReference>